<dbReference type="InterPro" id="IPR044885">
    <property type="entry name" value="PRESA_N_sf"/>
</dbReference>
<organism evidence="3 4">
    <name type="scientific">Plasmodium ovale curtisi</name>
    <dbReference type="NCBI Taxonomy" id="864141"/>
    <lineage>
        <taxon>Eukaryota</taxon>
        <taxon>Sar</taxon>
        <taxon>Alveolata</taxon>
        <taxon>Apicomplexa</taxon>
        <taxon>Aconoidasida</taxon>
        <taxon>Haemosporida</taxon>
        <taxon>Plasmodiidae</taxon>
        <taxon>Plasmodium</taxon>
        <taxon>Plasmodium (Plasmodium)</taxon>
    </lineage>
</organism>
<dbReference type="AlphaFoldDB" id="A0A1A8X5W8"/>
<dbReference type="Gene3D" id="6.10.280.180">
    <property type="entry name" value="Plasmodium RESA, N-terminal helical domain"/>
    <property type="match status" value="1"/>
</dbReference>
<evidence type="ECO:0000313" key="2">
    <source>
        <dbReference type="EMBL" id="SBS95060.1"/>
    </source>
</evidence>
<evidence type="ECO:0000259" key="1">
    <source>
        <dbReference type="Pfam" id="PF09687"/>
    </source>
</evidence>
<dbReference type="NCBIfam" id="TIGR01639">
    <property type="entry name" value="P_fal_TIGR01639"/>
    <property type="match status" value="1"/>
</dbReference>
<protein>
    <recommendedName>
        <fullName evidence="1">Plasmodium RESA N-terminal domain-containing protein</fullName>
    </recommendedName>
</protein>
<dbReference type="EMBL" id="FLQU01001928">
    <property type="protein sequence ID" value="SBS95060.1"/>
    <property type="molecule type" value="Genomic_DNA"/>
</dbReference>
<name>A0A1A8X5W8_PLAOA</name>
<reference evidence="4 5" key="1">
    <citation type="submission" date="2016-05" db="EMBL/GenBank/DDBJ databases">
        <authorList>
            <person name="Naeem Raeece"/>
        </authorList>
    </citation>
    <scope>NUCLEOTIDE SEQUENCE [LARGE SCALE GENOMIC DNA]</scope>
</reference>
<dbReference type="Pfam" id="PF09687">
    <property type="entry name" value="PRESAN"/>
    <property type="match status" value="1"/>
</dbReference>
<dbReference type="Proteomes" id="UP000078546">
    <property type="component" value="Unassembled WGS sequence"/>
</dbReference>
<dbReference type="InterPro" id="IPR019111">
    <property type="entry name" value="PRESA_N"/>
</dbReference>
<evidence type="ECO:0000313" key="5">
    <source>
        <dbReference type="Proteomes" id="UP000078560"/>
    </source>
</evidence>
<reference evidence="3" key="2">
    <citation type="submission" date="2016-05" db="EMBL/GenBank/DDBJ databases">
        <authorList>
            <person name="Lavstsen T."/>
            <person name="Jespersen J.S."/>
        </authorList>
    </citation>
    <scope>NUCLEOTIDE SEQUENCE [LARGE SCALE GENOMIC DNA]</scope>
</reference>
<proteinExistence type="predicted"/>
<evidence type="ECO:0000313" key="4">
    <source>
        <dbReference type="Proteomes" id="UP000078546"/>
    </source>
</evidence>
<dbReference type="EMBL" id="FLQV01001398">
    <property type="protein sequence ID" value="SBS99601.1"/>
    <property type="molecule type" value="Genomic_DNA"/>
</dbReference>
<dbReference type="Proteomes" id="UP000078560">
    <property type="component" value="Unassembled WGS sequence"/>
</dbReference>
<gene>
    <name evidence="3" type="ORF">POVCU1_053800</name>
    <name evidence="2" type="ORF">POVCU2_0092810</name>
</gene>
<sequence>MQSKMRSSSSSVYTSKGKEKKNCKRTNFRKITSLSSFAFLLLFLFFKFTSNTFISEHNAPPSFALNCRGISRHLADTISNGPSAAAINGQHKCEDSSLNIQDKLKKLPFQIDASKLNLQLTESEIKDLLKNNSKSLTAENIYTVFFYVSRLQRKNYNDMIEGLWKHFMELAEKYGISDEHRYNCWWKCNNELLREIMMIDHFDQMELLNFLKVKPHNNTSFTRFIEDKMNSSNEIIEKSKEKWTKILTERVTKQKE</sequence>
<accession>A0A1A8X5W8</accession>
<evidence type="ECO:0000313" key="3">
    <source>
        <dbReference type="EMBL" id="SBS99601.1"/>
    </source>
</evidence>
<feature type="domain" description="Plasmodium RESA N-terminal" evidence="1">
    <location>
        <begin position="119"/>
        <end position="243"/>
    </location>
</feature>
<dbReference type="InterPro" id="IPR006526">
    <property type="entry name" value="Export_prot_PHISTa/b/c"/>
</dbReference>